<reference evidence="1" key="1">
    <citation type="submission" date="2020-08" db="EMBL/GenBank/DDBJ databases">
        <title>Chromosome-level assembly of Southern catfish (Silurus meridionalis) provides insights into visual adaptation to the nocturnal and benthic lifestyles.</title>
        <authorList>
            <person name="Zhang Y."/>
            <person name="Wang D."/>
            <person name="Peng Z."/>
        </authorList>
    </citation>
    <scope>NUCLEOTIDE SEQUENCE</scope>
    <source>
        <strain evidence="1">SWU-2019-XX</strain>
        <tissue evidence="1">Muscle</tissue>
    </source>
</reference>
<proteinExistence type="predicted"/>
<name>A0A8T0AFJ4_SILME</name>
<dbReference type="AlphaFoldDB" id="A0A8T0AFJ4"/>
<comment type="caution">
    <text evidence="1">The sequence shown here is derived from an EMBL/GenBank/DDBJ whole genome shotgun (WGS) entry which is preliminary data.</text>
</comment>
<gene>
    <name evidence="1" type="ORF">HF521_011766</name>
</gene>
<keyword evidence="2" id="KW-1185">Reference proteome</keyword>
<dbReference type="EMBL" id="JABFDY010000023">
    <property type="protein sequence ID" value="KAF7689962.1"/>
    <property type="molecule type" value="Genomic_DNA"/>
</dbReference>
<organism evidence="1 2">
    <name type="scientific">Silurus meridionalis</name>
    <name type="common">Southern catfish</name>
    <name type="synonym">Silurus soldatovi meridionalis</name>
    <dbReference type="NCBI Taxonomy" id="175797"/>
    <lineage>
        <taxon>Eukaryota</taxon>
        <taxon>Metazoa</taxon>
        <taxon>Chordata</taxon>
        <taxon>Craniata</taxon>
        <taxon>Vertebrata</taxon>
        <taxon>Euteleostomi</taxon>
        <taxon>Actinopterygii</taxon>
        <taxon>Neopterygii</taxon>
        <taxon>Teleostei</taxon>
        <taxon>Ostariophysi</taxon>
        <taxon>Siluriformes</taxon>
        <taxon>Siluridae</taxon>
        <taxon>Silurus</taxon>
    </lineage>
</organism>
<evidence type="ECO:0000313" key="2">
    <source>
        <dbReference type="Proteomes" id="UP000606274"/>
    </source>
</evidence>
<accession>A0A8T0AFJ4</accession>
<sequence>MCTLMEFDFIVFFICRISTVQVEWKHNFISMRWCCKICRFSSSNQHALITHYKLRHCHQTTKQKMRTAELLGLPWYMQETPKTFMKICEPSDREEDVIQGLVIEILMVVEYVMEPLSAFYNDVPLVIEEEVVRVFHAGTPFITMRR</sequence>
<dbReference type="Proteomes" id="UP000606274">
    <property type="component" value="Unassembled WGS sequence"/>
</dbReference>
<evidence type="ECO:0000313" key="1">
    <source>
        <dbReference type="EMBL" id="KAF7689962.1"/>
    </source>
</evidence>
<protein>
    <submittedName>
        <fullName evidence="1">Uncharacterized protein</fullName>
    </submittedName>
</protein>